<sequence length="40" mass="4414">MEHIDISILVGLNPEHVAPLRSTTLNIAIELSNCLMLPMN</sequence>
<evidence type="ECO:0000313" key="1">
    <source>
        <dbReference type="EMBL" id="CAG8643085.1"/>
    </source>
</evidence>
<accession>A0A9N9DJN6</accession>
<keyword evidence="2" id="KW-1185">Reference proteome</keyword>
<evidence type="ECO:0000313" key="2">
    <source>
        <dbReference type="Proteomes" id="UP000789831"/>
    </source>
</evidence>
<dbReference type="AlphaFoldDB" id="A0A9N9DJN6"/>
<dbReference type="EMBL" id="CAJVPL010004101">
    <property type="protein sequence ID" value="CAG8643085.1"/>
    <property type="molecule type" value="Genomic_DNA"/>
</dbReference>
<dbReference type="Proteomes" id="UP000789831">
    <property type="component" value="Unassembled WGS sequence"/>
</dbReference>
<reference evidence="1" key="1">
    <citation type="submission" date="2021-06" db="EMBL/GenBank/DDBJ databases">
        <authorList>
            <person name="Kallberg Y."/>
            <person name="Tangrot J."/>
            <person name="Rosling A."/>
        </authorList>
    </citation>
    <scope>NUCLEOTIDE SEQUENCE</scope>
    <source>
        <strain evidence="1">MT106</strain>
    </source>
</reference>
<organism evidence="1 2">
    <name type="scientific">Ambispora gerdemannii</name>
    <dbReference type="NCBI Taxonomy" id="144530"/>
    <lineage>
        <taxon>Eukaryota</taxon>
        <taxon>Fungi</taxon>
        <taxon>Fungi incertae sedis</taxon>
        <taxon>Mucoromycota</taxon>
        <taxon>Glomeromycotina</taxon>
        <taxon>Glomeromycetes</taxon>
        <taxon>Archaeosporales</taxon>
        <taxon>Ambisporaceae</taxon>
        <taxon>Ambispora</taxon>
    </lineage>
</organism>
<name>A0A9N9DJN6_9GLOM</name>
<gene>
    <name evidence="1" type="ORF">AGERDE_LOCUS11067</name>
</gene>
<protein>
    <submittedName>
        <fullName evidence="1">3021_t:CDS:1</fullName>
    </submittedName>
</protein>
<feature type="non-terminal residue" evidence="1">
    <location>
        <position position="40"/>
    </location>
</feature>
<comment type="caution">
    <text evidence="1">The sequence shown here is derived from an EMBL/GenBank/DDBJ whole genome shotgun (WGS) entry which is preliminary data.</text>
</comment>
<proteinExistence type="predicted"/>